<gene>
    <name evidence="2" type="ORF">EJ08DRAFT_646962</name>
</gene>
<reference evidence="2" key="1">
    <citation type="journal article" date="2020" name="Stud. Mycol.">
        <title>101 Dothideomycetes genomes: a test case for predicting lifestyles and emergence of pathogens.</title>
        <authorList>
            <person name="Haridas S."/>
            <person name="Albert R."/>
            <person name="Binder M."/>
            <person name="Bloem J."/>
            <person name="Labutti K."/>
            <person name="Salamov A."/>
            <person name="Andreopoulos B."/>
            <person name="Baker S."/>
            <person name="Barry K."/>
            <person name="Bills G."/>
            <person name="Bluhm B."/>
            <person name="Cannon C."/>
            <person name="Castanera R."/>
            <person name="Culley D."/>
            <person name="Daum C."/>
            <person name="Ezra D."/>
            <person name="Gonzalez J."/>
            <person name="Henrissat B."/>
            <person name="Kuo A."/>
            <person name="Liang C."/>
            <person name="Lipzen A."/>
            <person name="Lutzoni F."/>
            <person name="Magnuson J."/>
            <person name="Mondo S."/>
            <person name="Nolan M."/>
            <person name="Ohm R."/>
            <person name="Pangilinan J."/>
            <person name="Park H.-J."/>
            <person name="Ramirez L."/>
            <person name="Alfaro M."/>
            <person name="Sun H."/>
            <person name="Tritt A."/>
            <person name="Yoshinaga Y."/>
            <person name="Zwiers L.-H."/>
            <person name="Turgeon B."/>
            <person name="Goodwin S."/>
            <person name="Spatafora J."/>
            <person name="Crous P."/>
            <person name="Grigoriev I."/>
        </authorList>
    </citation>
    <scope>NUCLEOTIDE SEQUENCE</scope>
    <source>
        <strain evidence="2">CBS 130266</strain>
    </source>
</reference>
<comment type="caution">
    <text evidence="2">The sequence shown here is derived from an EMBL/GenBank/DDBJ whole genome shotgun (WGS) entry which is preliminary data.</text>
</comment>
<evidence type="ECO:0000313" key="2">
    <source>
        <dbReference type="EMBL" id="KAF2434109.1"/>
    </source>
</evidence>
<proteinExistence type="predicted"/>
<sequence>MTLSVEAIVAIVALFTTLPPILFGLWKFHHSQHYQRFQRNNELDLGRLPSPSQH</sequence>
<protein>
    <submittedName>
        <fullName evidence="2">Uncharacterized protein</fullName>
    </submittedName>
</protein>
<accession>A0A9P4NXB1</accession>
<dbReference type="EMBL" id="MU007018">
    <property type="protein sequence ID" value="KAF2434109.1"/>
    <property type="molecule type" value="Genomic_DNA"/>
</dbReference>
<dbReference type="AlphaFoldDB" id="A0A9P4NXB1"/>
<keyword evidence="1" id="KW-0812">Transmembrane</keyword>
<name>A0A9P4NXB1_9PEZI</name>
<dbReference type="Proteomes" id="UP000800235">
    <property type="component" value="Unassembled WGS sequence"/>
</dbReference>
<evidence type="ECO:0000256" key="1">
    <source>
        <dbReference type="SAM" id="Phobius"/>
    </source>
</evidence>
<evidence type="ECO:0000313" key="3">
    <source>
        <dbReference type="Proteomes" id="UP000800235"/>
    </source>
</evidence>
<keyword evidence="1" id="KW-0472">Membrane</keyword>
<organism evidence="2 3">
    <name type="scientific">Tothia fuscella</name>
    <dbReference type="NCBI Taxonomy" id="1048955"/>
    <lineage>
        <taxon>Eukaryota</taxon>
        <taxon>Fungi</taxon>
        <taxon>Dikarya</taxon>
        <taxon>Ascomycota</taxon>
        <taxon>Pezizomycotina</taxon>
        <taxon>Dothideomycetes</taxon>
        <taxon>Pleosporomycetidae</taxon>
        <taxon>Venturiales</taxon>
        <taxon>Cylindrosympodiaceae</taxon>
        <taxon>Tothia</taxon>
    </lineage>
</organism>
<keyword evidence="3" id="KW-1185">Reference proteome</keyword>
<keyword evidence="1" id="KW-1133">Transmembrane helix</keyword>
<feature type="transmembrane region" description="Helical" evidence="1">
    <location>
        <begin position="6"/>
        <end position="26"/>
    </location>
</feature>
<dbReference type="OrthoDB" id="5426534at2759"/>